<feature type="transmembrane region" description="Helical" evidence="1">
    <location>
        <begin position="192"/>
        <end position="215"/>
    </location>
</feature>
<dbReference type="EMBL" id="VSSQ01001445">
    <property type="protein sequence ID" value="MPM08401.1"/>
    <property type="molecule type" value="Genomic_DNA"/>
</dbReference>
<gene>
    <name evidence="2" type="ORF">SDC9_54713</name>
</gene>
<keyword evidence="1" id="KW-1133">Transmembrane helix</keyword>
<keyword evidence="1" id="KW-0812">Transmembrane</keyword>
<feature type="transmembrane region" description="Helical" evidence="1">
    <location>
        <begin position="157"/>
        <end position="180"/>
    </location>
</feature>
<dbReference type="AlphaFoldDB" id="A0A644WXQ9"/>
<accession>A0A644WXQ9</accession>
<protein>
    <recommendedName>
        <fullName evidence="3">DUF4405 domain-containing protein</fullName>
    </recommendedName>
</protein>
<evidence type="ECO:0000313" key="2">
    <source>
        <dbReference type="EMBL" id="MPM08401.1"/>
    </source>
</evidence>
<evidence type="ECO:0000256" key="1">
    <source>
        <dbReference type="SAM" id="Phobius"/>
    </source>
</evidence>
<comment type="caution">
    <text evidence="2">The sequence shown here is derived from an EMBL/GenBank/DDBJ whole genome shotgun (WGS) entry which is preliminary data.</text>
</comment>
<sequence>MRLLILSVVFLMLHFADQASAQISGFKCPWDEVDCPGKCGRFYDANGDGFCDYGLLSAVVKPDTVAKKDTSKVVTNTVNSNKTGSNKTPENKIDTAAPDTVQADATATPVVVPETKKTQSMRSYSLLFITLLCFGLYGLTSWLHEMKIFRKFVHRRIWNVLLLLTFLTTAVLGIILVFMINYSLDATYLRDYLYWHVQFGIAMTIISIIHIAWHWKYFFRLFSKKSKSDCIN</sequence>
<name>A0A644WXQ9_9ZZZZ</name>
<feature type="transmembrane region" description="Helical" evidence="1">
    <location>
        <begin position="124"/>
        <end position="145"/>
    </location>
</feature>
<organism evidence="2">
    <name type="scientific">bioreactor metagenome</name>
    <dbReference type="NCBI Taxonomy" id="1076179"/>
    <lineage>
        <taxon>unclassified sequences</taxon>
        <taxon>metagenomes</taxon>
        <taxon>ecological metagenomes</taxon>
    </lineage>
</organism>
<keyword evidence="1" id="KW-0472">Membrane</keyword>
<reference evidence="2" key="1">
    <citation type="submission" date="2019-08" db="EMBL/GenBank/DDBJ databases">
        <authorList>
            <person name="Kucharzyk K."/>
            <person name="Murdoch R.W."/>
            <person name="Higgins S."/>
            <person name="Loffler F."/>
        </authorList>
    </citation>
    <scope>NUCLEOTIDE SEQUENCE</scope>
</reference>
<proteinExistence type="predicted"/>
<evidence type="ECO:0008006" key="3">
    <source>
        <dbReference type="Google" id="ProtNLM"/>
    </source>
</evidence>